<evidence type="ECO:0000256" key="2">
    <source>
        <dbReference type="PROSITE-ProRule" id="PRU00117"/>
    </source>
</evidence>
<evidence type="ECO:0000313" key="5">
    <source>
        <dbReference type="EMBL" id="KAL1504934.1"/>
    </source>
</evidence>
<gene>
    <name evidence="5" type="ORF">AB1Y20_008701</name>
</gene>
<dbReference type="SUPFAM" id="SSF54791">
    <property type="entry name" value="Eukaryotic type KH-domain (KH-domain type I)"/>
    <property type="match status" value="4"/>
</dbReference>
<evidence type="ECO:0000256" key="1">
    <source>
        <dbReference type="ARBA" id="ARBA00022737"/>
    </source>
</evidence>
<name>A0AB34IT52_PRYPA</name>
<dbReference type="InterPro" id="IPR036612">
    <property type="entry name" value="KH_dom_type_1_sf"/>
</dbReference>
<dbReference type="Gene3D" id="3.30.310.210">
    <property type="match status" value="1"/>
</dbReference>
<evidence type="ECO:0000259" key="4">
    <source>
        <dbReference type="SMART" id="SM00322"/>
    </source>
</evidence>
<feature type="region of interest" description="Disordered" evidence="3">
    <location>
        <begin position="555"/>
        <end position="641"/>
    </location>
</feature>
<evidence type="ECO:0000256" key="3">
    <source>
        <dbReference type="SAM" id="MobiDB-lite"/>
    </source>
</evidence>
<dbReference type="AlphaFoldDB" id="A0AB34IT52"/>
<dbReference type="Gene3D" id="3.30.1370.10">
    <property type="entry name" value="K Homology domain, type 1"/>
    <property type="match status" value="2"/>
</dbReference>
<dbReference type="SMART" id="SM00322">
    <property type="entry name" value="KH"/>
    <property type="match status" value="6"/>
</dbReference>
<protein>
    <recommendedName>
        <fullName evidence="4">K Homology domain-containing protein</fullName>
    </recommendedName>
</protein>
<keyword evidence="1" id="KW-0677">Repeat</keyword>
<feature type="domain" description="K Homology" evidence="4">
    <location>
        <begin position="278"/>
        <end position="360"/>
    </location>
</feature>
<feature type="domain" description="K Homology" evidence="4">
    <location>
        <begin position="380"/>
        <end position="443"/>
    </location>
</feature>
<proteinExistence type="predicted"/>
<feature type="domain" description="K Homology" evidence="4">
    <location>
        <begin position="457"/>
        <end position="526"/>
    </location>
</feature>
<dbReference type="PROSITE" id="PS50084">
    <property type="entry name" value="KH_TYPE_1"/>
    <property type="match status" value="3"/>
</dbReference>
<sequence length="641" mass="74450">MSDSRSPSPDRRARDRSMSPEPREESRGEVDVLKISNDDAAFILGKNGKTKEKIARVSGADIDLYEHSLQLEIRGPDDARRRAKKYIECVMAQRVGPVTIDEADHDADDLTTISVPSEAVGFVTGAQGNFLRSVEEEWGTLMFFADFRGKGRGREGDTEKLAIFGPKRGRRGAQLKVMAAVETKVPGYFTDRMEEDDDDAEFGTKTLVLKPDELSYALGKKGMTRKKLARSSGCIVEYVGYTVFMSGTKEERARAQEYLQWLFDQLKGPVHVDGWEERTDCTTLEVPRDCIGYVTGARRATLGKIEEEWGTLMFFMSTSMRRSDREAEGRRDFDGSERLAIFGDRRGRRGAELKCMSAVETKRPGYFTKDIKKYTSDEKGFASDTYPMDESELSYALGKDGTTRRKLARASGAIMEYVGQIAFICGTKDERSRAKTYLKWLLKQRNGSVFVEDARERDDVTIVPVPTHCVGYVTGNRGSSLRQVEEESGTFCFVEGGRGESEQLLIFGHDKYDREVAERMINNLINEKLRDGERGRDGYDRYDDYYDRRDRDRRDDYDRRDRDRDRDRYDDYDRRGGRGDRDDYDRRDRRRDDDDYDRRGDRDRYDDRDRDRDRRRDKHDDRDRDRRRDDDDYDRRDRRRD</sequence>
<organism evidence="5 6">
    <name type="scientific">Prymnesium parvum</name>
    <name type="common">Toxic golden alga</name>
    <dbReference type="NCBI Taxonomy" id="97485"/>
    <lineage>
        <taxon>Eukaryota</taxon>
        <taxon>Haptista</taxon>
        <taxon>Haptophyta</taxon>
        <taxon>Prymnesiophyceae</taxon>
        <taxon>Prymnesiales</taxon>
        <taxon>Prymnesiaceae</taxon>
        <taxon>Prymnesium</taxon>
    </lineage>
</organism>
<feature type="domain" description="K Homology" evidence="4">
    <location>
        <begin position="27"/>
        <end position="92"/>
    </location>
</feature>
<keyword evidence="6" id="KW-1185">Reference proteome</keyword>
<reference evidence="5 6" key="1">
    <citation type="journal article" date="2024" name="Science">
        <title>Giant polyketide synthase enzymes in the biosynthesis of giant marine polyether toxins.</title>
        <authorList>
            <person name="Fallon T.R."/>
            <person name="Shende V.V."/>
            <person name="Wierzbicki I.H."/>
            <person name="Pendleton A.L."/>
            <person name="Watervoot N.F."/>
            <person name="Auber R.P."/>
            <person name="Gonzalez D.J."/>
            <person name="Wisecaver J.H."/>
            <person name="Moore B.S."/>
        </authorList>
    </citation>
    <scope>NUCLEOTIDE SEQUENCE [LARGE SCALE GENOMIC DNA]</scope>
    <source>
        <strain evidence="5 6">12B1</strain>
    </source>
</reference>
<evidence type="ECO:0000313" key="6">
    <source>
        <dbReference type="Proteomes" id="UP001515480"/>
    </source>
</evidence>
<dbReference type="Proteomes" id="UP001515480">
    <property type="component" value="Unassembled WGS sequence"/>
</dbReference>
<dbReference type="GO" id="GO:0003723">
    <property type="term" value="F:RNA binding"/>
    <property type="evidence" value="ECO:0007669"/>
    <property type="project" value="UniProtKB-UniRule"/>
</dbReference>
<feature type="domain" description="K Homology" evidence="4">
    <location>
        <begin position="107"/>
        <end position="182"/>
    </location>
</feature>
<comment type="caution">
    <text evidence="5">The sequence shown here is derived from an EMBL/GenBank/DDBJ whole genome shotgun (WGS) entry which is preliminary data.</text>
</comment>
<feature type="domain" description="K Homology" evidence="4">
    <location>
        <begin position="201"/>
        <end position="264"/>
    </location>
</feature>
<feature type="region of interest" description="Disordered" evidence="3">
    <location>
        <begin position="1"/>
        <end position="31"/>
    </location>
</feature>
<feature type="compositionally biased region" description="Basic and acidic residues" evidence="3">
    <location>
        <begin position="8"/>
        <end position="31"/>
    </location>
</feature>
<dbReference type="EMBL" id="JBGBPQ010000019">
    <property type="protein sequence ID" value="KAL1504934.1"/>
    <property type="molecule type" value="Genomic_DNA"/>
</dbReference>
<accession>A0AB34IT52</accession>
<dbReference type="CDD" id="cd00105">
    <property type="entry name" value="KH-I"/>
    <property type="match status" value="4"/>
</dbReference>
<keyword evidence="2" id="KW-0694">RNA-binding</keyword>
<dbReference type="Pfam" id="PF00013">
    <property type="entry name" value="KH_1"/>
    <property type="match status" value="2"/>
</dbReference>
<dbReference type="PANTHER" id="PTHR10288">
    <property type="entry name" value="KH DOMAIN CONTAINING RNA BINDING PROTEIN"/>
    <property type="match status" value="1"/>
</dbReference>
<dbReference type="InterPro" id="IPR004088">
    <property type="entry name" value="KH_dom_type_1"/>
</dbReference>
<dbReference type="InterPro" id="IPR004087">
    <property type="entry name" value="KH_dom"/>
</dbReference>